<dbReference type="RefSeq" id="WP_163672138.1">
    <property type="nucleotide sequence ID" value="NZ_AP022570.1"/>
</dbReference>
<dbReference type="PANTHER" id="PTHR39428:SF1">
    <property type="entry name" value="F420H(2)-DEPENDENT QUINONE REDUCTASE RV1261C"/>
    <property type="match status" value="1"/>
</dbReference>
<evidence type="ECO:0000313" key="4">
    <source>
        <dbReference type="Proteomes" id="UP000466785"/>
    </source>
</evidence>
<reference evidence="3 4" key="1">
    <citation type="journal article" date="2019" name="Emerg. Microbes Infect.">
        <title>Comprehensive subspecies identification of 175 nontuberculous mycobacteria species based on 7547 genomic profiles.</title>
        <authorList>
            <person name="Matsumoto Y."/>
            <person name="Kinjo T."/>
            <person name="Motooka D."/>
            <person name="Nabeya D."/>
            <person name="Jung N."/>
            <person name="Uechi K."/>
            <person name="Horii T."/>
            <person name="Iida T."/>
            <person name="Fujita J."/>
            <person name="Nakamura S."/>
        </authorList>
    </citation>
    <scope>NUCLEOTIDE SEQUENCE [LARGE SCALE GENOMIC DNA]</scope>
    <source>
        <strain evidence="3 4">JCM 12603</strain>
    </source>
</reference>
<dbReference type="GO" id="GO:0005886">
    <property type="term" value="C:plasma membrane"/>
    <property type="evidence" value="ECO:0007669"/>
    <property type="project" value="TreeGrafter"/>
</dbReference>
<evidence type="ECO:0008006" key="5">
    <source>
        <dbReference type="Google" id="ProtNLM"/>
    </source>
</evidence>
<protein>
    <recommendedName>
        <fullName evidence="5">Nitroreductase</fullName>
    </recommendedName>
</protein>
<organism evidence="3 4">
    <name type="scientific">Mycolicibacterium poriferae</name>
    <dbReference type="NCBI Taxonomy" id="39694"/>
    <lineage>
        <taxon>Bacteria</taxon>
        <taxon>Bacillati</taxon>
        <taxon>Actinomycetota</taxon>
        <taxon>Actinomycetes</taxon>
        <taxon>Mycobacteriales</taxon>
        <taxon>Mycobacteriaceae</taxon>
        <taxon>Mycolicibacterium</taxon>
    </lineage>
</organism>
<evidence type="ECO:0000256" key="2">
    <source>
        <dbReference type="ARBA" id="ARBA00049106"/>
    </source>
</evidence>
<dbReference type="GO" id="GO:0070967">
    <property type="term" value="F:coenzyme F420 binding"/>
    <property type="evidence" value="ECO:0007669"/>
    <property type="project" value="TreeGrafter"/>
</dbReference>
<evidence type="ECO:0000313" key="3">
    <source>
        <dbReference type="EMBL" id="BBX49206.1"/>
    </source>
</evidence>
<comment type="similarity">
    <text evidence="1">Belongs to the F420H(2)-dependent quinone reductase family.</text>
</comment>
<dbReference type="PANTHER" id="PTHR39428">
    <property type="entry name" value="F420H(2)-DEPENDENT QUINONE REDUCTASE RV1261C"/>
    <property type="match status" value="1"/>
</dbReference>
<dbReference type="InterPro" id="IPR012349">
    <property type="entry name" value="Split_barrel_FMN-bd"/>
</dbReference>
<gene>
    <name evidence="3" type="ORF">MPOR_02320</name>
</gene>
<proteinExistence type="inferred from homology"/>
<dbReference type="NCBIfam" id="TIGR00026">
    <property type="entry name" value="hi_GC_TIGR00026"/>
    <property type="match status" value="1"/>
</dbReference>
<sequence>MAGAPQRLIQRISRTSLGYRFVSSVPPKLDPALLRLTGGRFSFGYPLPVMLLTTTGVKSGLQRSSPLVYITGGDALFLIASNFGRTGHPAWYRNLKAHPTVDVLAGKRSGRYTATEVTDPDERDRAWAEAVRVYPGYEDYVARAQGRVIPVIRLTRA</sequence>
<name>A0A6N4V183_9MYCO</name>
<dbReference type="SUPFAM" id="SSF50475">
    <property type="entry name" value="FMN-binding split barrel"/>
    <property type="match status" value="1"/>
</dbReference>
<dbReference type="KEGG" id="mpof:MPOR_02320"/>
<dbReference type="Proteomes" id="UP000466785">
    <property type="component" value="Chromosome"/>
</dbReference>
<dbReference type="EMBL" id="AP022570">
    <property type="protein sequence ID" value="BBX49206.1"/>
    <property type="molecule type" value="Genomic_DNA"/>
</dbReference>
<keyword evidence="4" id="KW-1185">Reference proteome</keyword>
<evidence type="ECO:0000256" key="1">
    <source>
        <dbReference type="ARBA" id="ARBA00008710"/>
    </source>
</evidence>
<dbReference type="Gene3D" id="2.30.110.10">
    <property type="entry name" value="Electron Transport, Fmn-binding Protein, Chain A"/>
    <property type="match status" value="1"/>
</dbReference>
<dbReference type="AlphaFoldDB" id="A0A6N4V183"/>
<dbReference type="InterPro" id="IPR004378">
    <property type="entry name" value="F420H2_quin_Rdtase"/>
</dbReference>
<dbReference type="Pfam" id="PF04075">
    <property type="entry name" value="F420H2_quin_red"/>
    <property type="match status" value="1"/>
</dbReference>
<comment type="catalytic activity">
    <reaction evidence="2">
        <text>oxidized coenzyme F420-(gamma-L-Glu)(n) + a quinol + H(+) = reduced coenzyme F420-(gamma-L-Glu)(n) + a quinone</text>
        <dbReference type="Rhea" id="RHEA:39663"/>
        <dbReference type="Rhea" id="RHEA-COMP:12939"/>
        <dbReference type="Rhea" id="RHEA-COMP:14378"/>
        <dbReference type="ChEBI" id="CHEBI:15378"/>
        <dbReference type="ChEBI" id="CHEBI:24646"/>
        <dbReference type="ChEBI" id="CHEBI:132124"/>
        <dbReference type="ChEBI" id="CHEBI:133980"/>
        <dbReference type="ChEBI" id="CHEBI:139511"/>
    </reaction>
</comment>
<dbReference type="GO" id="GO:0016491">
    <property type="term" value="F:oxidoreductase activity"/>
    <property type="evidence" value="ECO:0007669"/>
    <property type="project" value="InterPro"/>
</dbReference>
<accession>A0A6N4V183</accession>